<sequence>MVYAAVVPNSFAVSLPSRIHDAFAIWSEPDTFWECRVHSCDFRWAISVLFRFATVVLGFSRAKRDIAIGDSWPSPMPNSMPVPEISSRDVRLPELCSIESFKRNNLNQSNWDPSSWTKKSVLQQPTYDDSALLDSVLQKLGDQPPLVTNWEIERLKGQLADAASGKAFLLQGGDCCESFDDCRSDRIEAKLKLLLQMSLVMIHGLQKPVIRVGRIAGQYAKPRSSDDETRGELTLPSYRGDIVNSLEFDPESRRNRPKLMLQAYANSVASLNYLRALTEGGFADLHHPDLWELDFVSRSSRADEYHQMVQGIDRSLRFLDSIGAASDDDLSRVDFYTSHEALLLPYEQALTRRAISRDRYYNLGTHFPWIGDRTRQIDGGHVEYFRGIGNPIGIKVGPSMQTGELIELLDLLDPDHEPGRITLICRFGADKINDSLPGIIQAVAATDHTVLWSVDPMHGNTVKTDAGIKTRHFDQILDELRRSFAIHADHGSHVGGVHLELTGSNVTECVGGAGGLSATDLSRAYETNVDPRLNYEQAMEIAFSIADGNL</sequence>
<feature type="binding site" evidence="3">
    <location>
        <position position="530"/>
    </location>
    <ligand>
        <name>Mn(2+)</name>
        <dbReference type="ChEBI" id="CHEBI:29035"/>
    </ligand>
</feature>
<evidence type="ECO:0000313" key="5">
    <source>
        <dbReference type="EMBL" id="QDT08431.1"/>
    </source>
</evidence>
<feature type="binding site" evidence="3">
    <location>
        <position position="395"/>
    </location>
    <ligand>
        <name>phosphoenolpyruvate</name>
        <dbReference type="ChEBI" id="CHEBI:58702"/>
    </ligand>
</feature>
<dbReference type="PANTHER" id="PTHR21337">
    <property type="entry name" value="PHOSPHO-2-DEHYDRO-3-DEOXYHEPTONATE ALDOLASE 1, 2"/>
    <property type="match status" value="1"/>
</dbReference>
<accession>A0A517NMS1</accession>
<dbReference type="InterPro" id="IPR002480">
    <property type="entry name" value="DAHP_synth_2"/>
</dbReference>
<keyword evidence="6" id="KW-1185">Reference proteome</keyword>
<evidence type="ECO:0000256" key="2">
    <source>
        <dbReference type="ARBA" id="ARBA00022679"/>
    </source>
</evidence>
<dbReference type="UniPathway" id="UPA00053">
    <property type="reaction ID" value="UER00084"/>
</dbReference>
<dbReference type="GO" id="GO:0009073">
    <property type="term" value="P:aromatic amino acid family biosynthetic process"/>
    <property type="evidence" value="ECO:0007669"/>
    <property type="project" value="UniProtKB-KW"/>
</dbReference>
<dbReference type="EC" id="2.5.1.54" evidence="4"/>
<keyword evidence="3" id="KW-0170">Cobalt</keyword>
<feature type="binding site" evidence="3">
    <location>
        <position position="214"/>
    </location>
    <ligand>
        <name>phosphoenolpyruvate</name>
        <dbReference type="ChEBI" id="CHEBI:58702"/>
    </ligand>
</feature>
<evidence type="ECO:0000256" key="1">
    <source>
        <dbReference type="ARBA" id="ARBA00008911"/>
    </source>
</evidence>
<protein>
    <recommendedName>
        <fullName evidence="4">Phospho-2-dehydro-3-deoxyheptonate aldolase</fullName>
        <ecNumber evidence="4">2.5.1.54</ecNumber>
    </recommendedName>
</protein>
<dbReference type="AlphaFoldDB" id="A0A517NMS1"/>
<dbReference type="EMBL" id="CP036526">
    <property type="protein sequence ID" value="QDT08431.1"/>
    <property type="molecule type" value="Genomic_DNA"/>
</dbReference>
<feature type="binding site" evidence="3">
    <location>
        <position position="458"/>
    </location>
    <ligand>
        <name>Mn(2+)</name>
        <dbReference type="ChEBI" id="CHEBI:29035"/>
    </ligand>
</feature>
<dbReference type="Proteomes" id="UP000319817">
    <property type="component" value="Chromosome"/>
</dbReference>
<evidence type="ECO:0000256" key="3">
    <source>
        <dbReference type="PIRSR" id="PIRSR602480-1"/>
    </source>
</evidence>
<dbReference type="GO" id="GO:0008652">
    <property type="term" value="P:amino acid biosynthetic process"/>
    <property type="evidence" value="ECO:0007669"/>
    <property type="project" value="UniProtKB-KW"/>
</dbReference>
<evidence type="ECO:0000256" key="4">
    <source>
        <dbReference type="RuleBase" id="RU363071"/>
    </source>
</evidence>
<reference evidence="5 6" key="1">
    <citation type="submission" date="2019-02" db="EMBL/GenBank/DDBJ databases">
        <title>Deep-cultivation of Planctomycetes and their phenomic and genomic characterization uncovers novel biology.</title>
        <authorList>
            <person name="Wiegand S."/>
            <person name="Jogler M."/>
            <person name="Boedeker C."/>
            <person name="Pinto D."/>
            <person name="Vollmers J."/>
            <person name="Rivas-Marin E."/>
            <person name="Kohn T."/>
            <person name="Peeters S.H."/>
            <person name="Heuer A."/>
            <person name="Rast P."/>
            <person name="Oberbeckmann S."/>
            <person name="Bunk B."/>
            <person name="Jeske O."/>
            <person name="Meyerdierks A."/>
            <person name="Storesund J.E."/>
            <person name="Kallscheuer N."/>
            <person name="Luecker S."/>
            <person name="Lage O.M."/>
            <person name="Pohl T."/>
            <person name="Merkel B.J."/>
            <person name="Hornburger P."/>
            <person name="Mueller R.-W."/>
            <person name="Bruemmer F."/>
            <person name="Labrenz M."/>
            <person name="Spormann A.M."/>
            <person name="Op den Camp H."/>
            <person name="Overmann J."/>
            <person name="Amann R."/>
            <person name="Jetten M.S.M."/>
            <person name="Mascher T."/>
            <person name="Medema M.H."/>
            <person name="Devos D.P."/>
            <person name="Kaster A.-K."/>
            <person name="Ovreas L."/>
            <person name="Rohde M."/>
            <person name="Galperin M.Y."/>
            <person name="Jogler C."/>
        </authorList>
    </citation>
    <scope>NUCLEOTIDE SEQUENCE [LARGE SCALE GENOMIC DNA]</scope>
    <source>
        <strain evidence="5 6">K23_9</strain>
    </source>
</reference>
<dbReference type="GO" id="GO:0009423">
    <property type="term" value="P:chorismate biosynthetic process"/>
    <property type="evidence" value="ECO:0007669"/>
    <property type="project" value="UniProtKB-UniPathway"/>
</dbReference>
<organism evidence="5 6">
    <name type="scientific">Stieleria marina</name>
    <dbReference type="NCBI Taxonomy" id="1930275"/>
    <lineage>
        <taxon>Bacteria</taxon>
        <taxon>Pseudomonadati</taxon>
        <taxon>Planctomycetota</taxon>
        <taxon>Planctomycetia</taxon>
        <taxon>Pirellulales</taxon>
        <taxon>Pirellulaceae</taxon>
        <taxon>Stieleria</taxon>
    </lineage>
</organism>
<dbReference type="SUPFAM" id="SSF51569">
    <property type="entry name" value="Aldolase"/>
    <property type="match status" value="1"/>
</dbReference>
<dbReference type="GO" id="GO:0003849">
    <property type="term" value="F:3-deoxy-7-phosphoheptulonate synthase activity"/>
    <property type="evidence" value="ECO:0007669"/>
    <property type="project" value="UniProtKB-EC"/>
</dbReference>
<feature type="binding site" evidence="3">
    <location>
        <position position="426"/>
    </location>
    <ligand>
        <name>phosphoenolpyruvate</name>
        <dbReference type="ChEBI" id="CHEBI:58702"/>
    </ligand>
</feature>
<feature type="binding site" evidence="3">
    <location>
        <position position="500"/>
    </location>
    <ligand>
        <name>Mn(2+)</name>
        <dbReference type="ChEBI" id="CHEBI:29035"/>
    </ligand>
</feature>
<keyword evidence="2 4" id="KW-0808">Transferase</keyword>
<comment type="pathway">
    <text evidence="4">Metabolic intermediate biosynthesis; chorismate biosynthesis; chorismate from D-erythrose 4-phosphate and phosphoenolpyruvate: step 1/7.</text>
</comment>
<dbReference type="Pfam" id="PF01474">
    <property type="entry name" value="DAHP_synth_2"/>
    <property type="match status" value="1"/>
</dbReference>
<keyword evidence="3" id="KW-0464">Manganese</keyword>
<dbReference type="Gene3D" id="3.20.20.70">
    <property type="entry name" value="Aldolase class I"/>
    <property type="match status" value="2"/>
</dbReference>
<evidence type="ECO:0000313" key="6">
    <source>
        <dbReference type="Proteomes" id="UP000319817"/>
    </source>
</evidence>
<keyword evidence="3" id="KW-0104">Cadmium</keyword>
<keyword evidence="4" id="KW-0057">Aromatic amino acid biosynthesis</keyword>
<proteinExistence type="inferred from homology"/>
<dbReference type="InterPro" id="IPR013785">
    <property type="entry name" value="Aldolase_TIM"/>
</dbReference>
<comment type="catalytic activity">
    <reaction evidence="4">
        <text>D-erythrose 4-phosphate + phosphoenolpyruvate + H2O = 7-phospho-2-dehydro-3-deoxy-D-arabino-heptonate + phosphate</text>
        <dbReference type="Rhea" id="RHEA:14717"/>
        <dbReference type="ChEBI" id="CHEBI:15377"/>
        <dbReference type="ChEBI" id="CHEBI:16897"/>
        <dbReference type="ChEBI" id="CHEBI:43474"/>
        <dbReference type="ChEBI" id="CHEBI:58394"/>
        <dbReference type="ChEBI" id="CHEBI:58702"/>
        <dbReference type="EC" id="2.5.1.54"/>
    </reaction>
</comment>
<dbReference type="NCBIfam" id="TIGR01358">
    <property type="entry name" value="DAHP_synth_II"/>
    <property type="match status" value="1"/>
</dbReference>
<comment type="cofactor">
    <cofactor evidence="3">
        <name>Mn(2+)</name>
        <dbReference type="ChEBI" id="CHEBI:29035"/>
    </cofactor>
    <cofactor evidence="3">
        <name>Co(2+)</name>
        <dbReference type="ChEBI" id="CHEBI:48828"/>
    </cofactor>
    <cofactor evidence="3">
        <name>Cd(2+)</name>
        <dbReference type="ChEBI" id="CHEBI:48775"/>
    </cofactor>
    <text evidence="3">Binds 1 divalent cation per subunit. The enzyme is active with manganese, cobalt or cadmium ions.</text>
</comment>
<keyword evidence="4" id="KW-0028">Amino-acid biosynthesis</keyword>
<name>A0A517NMS1_9BACT</name>
<dbReference type="PANTHER" id="PTHR21337:SF0">
    <property type="entry name" value="PHOSPHO-2-DEHYDRO-3-DEOXYHEPTONATE ALDOLASE"/>
    <property type="match status" value="1"/>
</dbReference>
<feature type="binding site" evidence="3">
    <location>
        <position position="175"/>
    </location>
    <ligand>
        <name>Mn(2+)</name>
        <dbReference type="ChEBI" id="CHEBI:29035"/>
    </ligand>
</feature>
<comment type="similarity">
    <text evidence="1 4">Belongs to the class-II DAHP synthase family.</text>
</comment>
<gene>
    <name evidence="5" type="primary">aroH_1</name>
    <name evidence="5" type="ORF">K239x_03700</name>
</gene>